<dbReference type="BioCyc" id="PSP1104324:GJSN-862-MONOMER"/>
<evidence type="ECO:0000313" key="2">
    <source>
        <dbReference type="Proteomes" id="UP000005867"/>
    </source>
</evidence>
<keyword evidence="2" id="KW-1185">Reference proteome</keyword>
<gene>
    <name evidence="1" type="ORF">P186_0882</name>
</gene>
<accession>G7VB13</accession>
<evidence type="ECO:0000313" key="1">
    <source>
        <dbReference type="EMBL" id="AET32323.1"/>
    </source>
</evidence>
<reference evidence="1 2" key="1">
    <citation type="journal article" date="2012" name="J. Bacteriol.">
        <title>Complete genome sequence of strain 1860, a crenarchaeon of the genus pyrobaculum able to grow with various electron acceptors.</title>
        <authorList>
            <person name="Mardanov A.V."/>
            <person name="Gumerov V.M."/>
            <person name="Slobodkina G.B."/>
            <person name="Beletsky A.V."/>
            <person name="Bonch-Osmolovskaya E.A."/>
            <person name="Ravin N.V."/>
            <person name="Skryabin K.G."/>
        </authorList>
    </citation>
    <scope>NUCLEOTIDE SEQUENCE [LARGE SCALE GENOMIC DNA]</scope>
    <source>
        <strain evidence="1 2">1860</strain>
    </source>
</reference>
<dbReference type="GeneID" id="43500880"/>
<dbReference type="EMBL" id="CP003098">
    <property type="protein sequence ID" value="AET32323.1"/>
    <property type="molecule type" value="Genomic_DNA"/>
</dbReference>
<organism evidence="1 2">
    <name type="scientific">Pyrobaculum ferrireducens</name>
    <dbReference type="NCBI Taxonomy" id="1104324"/>
    <lineage>
        <taxon>Archaea</taxon>
        <taxon>Thermoproteota</taxon>
        <taxon>Thermoprotei</taxon>
        <taxon>Thermoproteales</taxon>
        <taxon>Thermoproteaceae</taxon>
        <taxon>Pyrobaculum</taxon>
    </lineage>
</organism>
<dbReference type="Proteomes" id="UP000005867">
    <property type="component" value="Chromosome"/>
</dbReference>
<dbReference type="KEGG" id="pyr:P186_0882"/>
<dbReference type="RefSeq" id="WP_014288151.1">
    <property type="nucleotide sequence ID" value="NC_016645.1"/>
</dbReference>
<sequence length="45" mass="4839">MGVEVRYFGGVPCAPVLPRIVVGLERSELGTARLEVGSDVTDVYM</sequence>
<name>G7VB13_9CREN</name>
<dbReference type="AlphaFoldDB" id="G7VB13"/>
<protein>
    <submittedName>
        <fullName evidence="1">Uncharacterized protein</fullName>
    </submittedName>
</protein>
<proteinExistence type="predicted"/>
<dbReference type="HOGENOM" id="CLU_3194642_0_0_2"/>